<reference evidence="2 4" key="2">
    <citation type="journal article" date="2011" name="Mol. Biol. Evol.">
        <title>Comparative genomic analysis of fruiting body formation in Myxococcales.</title>
        <authorList>
            <person name="Huntley S."/>
            <person name="Hamann N."/>
            <person name="Wegener-Feldbrugge S."/>
            <person name="Treuner-Lange A."/>
            <person name="Kube M."/>
            <person name="Reinhardt R."/>
            <person name="Klages S."/>
            <person name="Muller R."/>
            <person name="Ronning C.M."/>
            <person name="Nierman W.C."/>
            <person name="Sogaard-Andersen L."/>
        </authorList>
    </citation>
    <scope>NUCLEOTIDE SEQUENCE [LARGE SCALE GENOMIC DNA]</scope>
    <source>
        <strain evidence="2 4">DW4/3-1</strain>
    </source>
</reference>
<evidence type="ECO:0000313" key="4">
    <source>
        <dbReference type="Proteomes" id="UP000001351"/>
    </source>
</evidence>
<dbReference type="InterPro" id="IPR010982">
    <property type="entry name" value="Lambda_DNA-bd_dom_sf"/>
</dbReference>
<evidence type="ECO:0000259" key="1">
    <source>
        <dbReference type="PROSITE" id="PS50943"/>
    </source>
</evidence>
<gene>
    <name evidence="2" type="ordered locus">STAUR_0970</name>
    <name evidence="3" type="ORF">STIAU_0669</name>
</gene>
<keyword evidence="4" id="KW-1185">Reference proteome</keyword>
<dbReference type="Proteomes" id="UP000032702">
    <property type="component" value="Unassembled WGS sequence"/>
</dbReference>
<dbReference type="HOGENOM" id="CLU_1495333_0_0_7"/>
<dbReference type="SUPFAM" id="SSF47413">
    <property type="entry name" value="lambda repressor-like DNA-binding domains"/>
    <property type="match status" value="1"/>
</dbReference>
<organism evidence="3 5">
    <name type="scientific">Stigmatella aurantiaca (strain DW4/3-1)</name>
    <dbReference type="NCBI Taxonomy" id="378806"/>
    <lineage>
        <taxon>Bacteria</taxon>
        <taxon>Pseudomonadati</taxon>
        <taxon>Myxococcota</taxon>
        <taxon>Myxococcia</taxon>
        <taxon>Myxococcales</taxon>
        <taxon>Cystobacterineae</taxon>
        <taxon>Archangiaceae</taxon>
        <taxon>Stigmatella</taxon>
    </lineage>
</organism>
<dbReference type="AlphaFoldDB" id="Q08MW8"/>
<dbReference type="GO" id="GO:0003677">
    <property type="term" value="F:DNA binding"/>
    <property type="evidence" value="ECO:0007669"/>
    <property type="project" value="InterPro"/>
</dbReference>
<evidence type="ECO:0000313" key="3">
    <source>
        <dbReference type="EMBL" id="EAU61824.1"/>
    </source>
</evidence>
<dbReference type="STRING" id="378806.STAUR_0970"/>
<dbReference type="EMBL" id="CP002271">
    <property type="protein sequence ID" value="ADO68774.1"/>
    <property type="molecule type" value="Genomic_DNA"/>
</dbReference>
<reference evidence="3 5" key="1">
    <citation type="submission" date="2006-04" db="EMBL/GenBank/DDBJ databases">
        <authorList>
            <person name="Nierman W.C."/>
        </authorList>
    </citation>
    <scope>NUCLEOTIDE SEQUENCE [LARGE SCALE GENOMIC DNA]</scope>
    <source>
        <strain evidence="3 5">DW4/3-1</strain>
    </source>
</reference>
<dbReference type="OrthoDB" id="1097442at2"/>
<dbReference type="PROSITE" id="PS50943">
    <property type="entry name" value="HTH_CROC1"/>
    <property type="match status" value="1"/>
</dbReference>
<dbReference type="KEGG" id="sur:STAUR_0970"/>
<dbReference type="InterPro" id="IPR001387">
    <property type="entry name" value="Cro/C1-type_HTH"/>
</dbReference>
<dbReference type="Pfam" id="PF01381">
    <property type="entry name" value="HTH_3"/>
    <property type="match status" value="1"/>
</dbReference>
<dbReference type="Gene3D" id="1.10.260.40">
    <property type="entry name" value="lambda repressor-like DNA-binding domains"/>
    <property type="match status" value="1"/>
</dbReference>
<name>Q08MW8_STIAD</name>
<dbReference type="EMBL" id="AAMD01000322">
    <property type="protein sequence ID" value="EAU61824.1"/>
    <property type="molecule type" value="Genomic_DNA"/>
</dbReference>
<dbReference type="Proteomes" id="UP000001351">
    <property type="component" value="Chromosome"/>
</dbReference>
<dbReference type="SMART" id="SM00530">
    <property type="entry name" value="HTH_XRE"/>
    <property type="match status" value="1"/>
</dbReference>
<accession>Q08MW8</accession>
<dbReference type="eggNOG" id="COG1396">
    <property type="taxonomic scope" value="Bacteria"/>
</dbReference>
<feature type="domain" description="HTH cro/C1-type" evidence="1">
    <location>
        <begin position="45"/>
        <end position="99"/>
    </location>
</feature>
<sequence length="180" mass="20396">MTTPRVLGVQLSESYVSPRLYAVGHGMGMDKKPAKNPKKLLGPNIREARTRLNISQARLAELLEMSTEVLGRMERKEALPRLERFVLLCEILGTTPNQMLGFGVGVGLPQTPRMSPAYDEMMTLMRHFVVEMEAQLAEDERKELMQIFAHLQRLITLTKKRRAEAAKTRRALAKRGRPAD</sequence>
<dbReference type="CDD" id="cd00093">
    <property type="entry name" value="HTH_XRE"/>
    <property type="match status" value="1"/>
</dbReference>
<protein>
    <submittedName>
        <fullName evidence="2 3">Transcriptional regulator</fullName>
    </submittedName>
</protein>
<evidence type="ECO:0000313" key="2">
    <source>
        <dbReference type="EMBL" id="ADO68774.1"/>
    </source>
</evidence>
<proteinExistence type="predicted"/>
<evidence type="ECO:0000313" key="5">
    <source>
        <dbReference type="Proteomes" id="UP000032702"/>
    </source>
</evidence>